<gene>
    <name evidence="2" type="ORF">AAG747_25195</name>
</gene>
<evidence type="ECO:0000313" key="3">
    <source>
        <dbReference type="Proteomes" id="UP001403385"/>
    </source>
</evidence>
<dbReference type="EMBL" id="JBDKWZ010000020">
    <property type="protein sequence ID" value="MEN7551239.1"/>
    <property type="molecule type" value="Genomic_DNA"/>
</dbReference>
<comment type="caution">
    <text evidence="2">The sequence shown here is derived from an EMBL/GenBank/DDBJ whole genome shotgun (WGS) entry which is preliminary data.</text>
</comment>
<name>A0AAW9SG00_9BACT</name>
<organism evidence="2 3">
    <name type="scientific">Rapidithrix thailandica</name>
    <dbReference type="NCBI Taxonomy" id="413964"/>
    <lineage>
        <taxon>Bacteria</taxon>
        <taxon>Pseudomonadati</taxon>
        <taxon>Bacteroidota</taxon>
        <taxon>Cytophagia</taxon>
        <taxon>Cytophagales</taxon>
        <taxon>Flammeovirgaceae</taxon>
        <taxon>Rapidithrix</taxon>
    </lineage>
</organism>
<evidence type="ECO:0000259" key="1">
    <source>
        <dbReference type="Pfam" id="PF12680"/>
    </source>
</evidence>
<sequence>MKTEHQQNHRKESVISYFKKVDKGDLTYYDLFTEDVQFFFPKFGLACGKNAIKRFGKNIGRFLKSIQHDIENFHYIISGDSVVVEGKENGVTHDDKAWPDGNISQGLFCSVFEFEGDLIKRMHIYVDPDFTSEDQDRIQIYNP</sequence>
<dbReference type="InterPro" id="IPR037401">
    <property type="entry name" value="SnoaL-like"/>
</dbReference>
<keyword evidence="3" id="KW-1185">Reference proteome</keyword>
<dbReference type="Pfam" id="PF12680">
    <property type="entry name" value="SnoaL_2"/>
    <property type="match status" value="1"/>
</dbReference>
<feature type="domain" description="SnoaL-like" evidence="1">
    <location>
        <begin position="17"/>
        <end position="122"/>
    </location>
</feature>
<protein>
    <submittedName>
        <fullName evidence="2">Nuclear transport factor 2 family protein</fullName>
    </submittedName>
</protein>
<reference evidence="2 3" key="1">
    <citation type="submission" date="2024-04" db="EMBL/GenBank/DDBJ databases">
        <title>Novel genus in family Flammeovirgaceae.</title>
        <authorList>
            <person name="Nguyen T.H."/>
            <person name="Vuong T.Q."/>
            <person name="Le H."/>
            <person name="Kim S.-G."/>
        </authorList>
    </citation>
    <scope>NUCLEOTIDE SEQUENCE [LARGE SCALE GENOMIC DNA]</scope>
    <source>
        <strain evidence="2 3">JCM 23209</strain>
    </source>
</reference>
<dbReference type="Proteomes" id="UP001403385">
    <property type="component" value="Unassembled WGS sequence"/>
</dbReference>
<accession>A0AAW9SG00</accession>
<proteinExistence type="predicted"/>
<dbReference type="AlphaFoldDB" id="A0AAW9SG00"/>
<evidence type="ECO:0000313" key="2">
    <source>
        <dbReference type="EMBL" id="MEN7551239.1"/>
    </source>
</evidence>
<dbReference type="SUPFAM" id="SSF54427">
    <property type="entry name" value="NTF2-like"/>
    <property type="match status" value="1"/>
</dbReference>
<dbReference type="RefSeq" id="WP_346824018.1">
    <property type="nucleotide sequence ID" value="NZ_JBDKWZ010000020.1"/>
</dbReference>
<dbReference type="Gene3D" id="3.10.450.50">
    <property type="match status" value="1"/>
</dbReference>
<dbReference type="InterPro" id="IPR032710">
    <property type="entry name" value="NTF2-like_dom_sf"/>
</dbReference>